<reference evidence="1 2" key="1">
    <citation type="submission" date="2021-06" db="EMBL/GenBank/DDBJ databases">
        <authorList>
            <person name="Palmer J.M."/>
        </authorList>
    </citation>
    <scope>NUCLEOTIDE SEQUENCE [LARGE SCALE GENOMIC DNA]</scope>
    <source>
        <strain evidence="1 2">AS_MEX2019</strain>
        <tissue evidence="1">Muscle</tissue>
    </source>
</reference>
<evidence type="ECO:0000313" key="1">
    <source>
        <dbReference type="EMBL" id="MEQ2299575.1"/>
    </source>
</evidence>
<keyword evidence="2" id="KW-1185">Reference proteome</keyword>
<accession>A0ABV0Z0E8</accession>
<protein>
    <submittedName>
        <fullName evidence="1">Uncharacterized protein</fullName>
    </submittedName>
</protein>
<name>A0ABV0Z0E8_9TELE</name>
<dbReference type="EMBL" id="JAHRIP010048238">
    <property type="protein sequence ID" value="MEQ2299575.1"/>
    <property type="molecule type" value="Genomic_DNA"/>
</dbReference>
<gene>
    <name evidence="1" type="ORF">AMECASPLE_016595</name>
</gene>
<evidence type="ECO:0000313" key="2">
    <source>
        <dbReference type="Proteomes" id="UP001469553"/>
    </source>
</evidence>
<dbReference type="Proteomes" id="UP001469553">
    <property type="component" value="Unassembled WGS sequence"/>
</dbReference>
<organism evidence="1 2">
    <name type="scientific">Ameca splendens</name>
    <dbReference type="NCBI Taxonomy" id="208324"/>
    <lineage>
        <taxon>Eukaryota</taxon>
        <taxon>Metazoa</taxon>
        <taxon>Chordata</taxon>
        <taxon>Craniata</taxon>
        <taxon>Vertebrata</taxon>
        <taxon>Euteleostomi</taxon>
        <taxon>Actinopterygii</taxon>
        <taxon>Neopterygii</taxon>
        <taxon>Teleostei</taxon>
        <taxon>Neoteleostei</taxon>
        <taxon>Acanthomorphata</taxon>
        <taxon>Ovalentaria</taxon>
        <taxon>Atherinomorphae</taxon>
        <taxon>Cyprinodontiformes</taxon>
        <taxon>Goodeidae</taxon>
        <taxon>Ameca</taxon>
    </lineage>
</organism>
<comment type="caution">
    <text evidence="1">The sequence shown here is derived from an EMBL/GenBank/DDBJ whole genome shotgun (WGS) entry which is preliminary data.</text>
</comment>
<sequence length="139" mass="15811">MSKTFKDCVCESSMKKIMTNSQEAVTVAFTQKPSPTCKLCQRLKPRQRLESINFLRLVLQEDLLYRLINHWLQALSTVVWSCYSATTVAGPFSISHCMAPTMLSRTADIQQFQYTFVVPCKSIYTVINLSHLVILQAQA</sequence>
<proteinExistence type="predicted"/>